<evidence type="ECO:0000256" key="1">
    <source>
        <dbReference type="ARBA" id="ARBA00022737"/>
    </source>
</evidence>
<dbReference type="PROSITE" id="PS50919">
    <property type="entry name" value="MIR"/>
    <property type="match status" value="1"/>
</dbReference>
<protein>
    <recommendedName>
        <fullName evidence="2">MIR domain-containing protein</fullName>
    </recommendedName>
</protein>
<keyword evidence="1" id="KW-0677">Repeat</keyword>
<dbReference type="GO" id="GO:0005783">
    <property type="term" value="C:endoplasmic reticulum"/>
    <property type="evidence" value="ECO:0007669"/>
    <property type="project" value="InterPro"/>
</dbReference>
<dbReference type="InterPro" id="IPR015925">
    <property type="entry name" value="Ryanodine_IP3_receptor"/>
</dbReference>
<dbReference type="InterPro" id="IPR036300">
    <property type="entry name" value="MIR_dom_sf"/>
</dbReference>
<dbReference type="InterPro" id="IPR016093">
    <property type="entry name" value="MIR_motif"/>
</dbReference>
<dbReference type="Proteomes" id="UP001190700">
    <property type="component" value="Unassembled WGS sequence"/>
</dbReference>
<dbReference type="Pfam" id="PF01365">
    <property type="entry name" value="RYDR_ITPR"/>
    <property type="match status" value="1"/>
</dbReference>
<dbReference type="SUPFAM" id="SSF82109">
    <property type="entry name" value="MIR domain"/>
    <property type="match status" value="1"/>
</dbReference>
<organism evidence="3 4">
    <name type="scientific">Cymbomonas tetramitiformis</name>
    <dbReference type="NCBI Taxonomy" id="36881"/>
    <lineage>
        <taxon>Eukaryota</taxon>
        <taxon>Viridiplantae</taxon>
        <taxon>Chlorophyta</taxon>
        <taxon>Pyramimonadophyceae</taxon>
        <taxon>Pyramimonadales</taxon>
        <taxon>Pyramimonadaceae</taxon>
        <taxon>Cymbomonas</taxon>
    </lineage>
</organism>
<dbReference type="InterPro" id="IPR014821">
    <property type="entry name" value="Ins145_P3_rcpt"/>
</dbReference>
<name>A0AAE0CB19_9CHLO</name>
<evidence type="ECO:0000259" key="2">
    <source>
        <dbReference type="PROSITE" id="PS50919"/>
    </source>
</evidence>
<evidence type="ECO:0000313" key="3">
    <source>
        <dbReference type="EMBL" id="KAK3250635.1"/>
    </source>
</evidence>
<evidence type="ECO:0000313" key="4">
    <source>
        <dbReference type="Proteomes" id="UP001190700"/>
    </source>
</evidence>
<feature type="domain" description="MIR" evidence="2">
    <location>
        <begin position="334"/>
        <end position="398"/>
    </location>
</feature>
<dbReference type="EMBL" id="LGRX02026587">
    <property type="protein sequence ID" value="KAK3250635.1"/>
    <property type="molecule type" value="Genomic_DNA"/>
</dbReference>
<dbReference type="InterPro" id="IPR000699">
    <property type="entry name" value="RIH_dom"/>
</dbReference>
<proteinExistence type="predicted"/>
<dbReference type="PANTHER" id="PTHR13715">
    <property type="entry name" value="RYANODINE RECEPTOR AND IP3 RECEPTOR"/>
    <property type="match status" value="1"/>
</dbReference>
<keyword evidence="4" id="KW-1185">Reference proteome</keyword>
<dbReference type="PANTHER" id="PTHR13715:SF99">
    <property type="entry name" value="INOSITOL 1,4,5-TRISPHOSPHATE RECEPTOR-LIKE PROTEIN A"/>
    <property type="match status" value="1"/>
</dbReference>
<accession>A0AAE0CB19</accession>
<comment type="caution">
    <text evidence="3">The sequence shown here is derived from an EMBL/GenBank/DDBJ whole genome shotgun (WGS) entry which is preliminary data.</text>
</comment>
<dbReference type="InterPro" id="IPR000493">
    <property type="entry name" value="InsP3_rcpt"/>
</dbReference>
<dbReference type="GO" id="GO:0005220">
    <property type="term" value="F:inositol 1,4,5-trisphosphate-gated calcium channel activity"/>
    <property type="evidence" value="ECO:0007669"/>
    <property type="project" value="InterPro"/>
</dbReference>
<gene>
    <name evidence="3" type="ORF">CYMTET_39992</name>
</gene>
<reference evidence="3 4" key="1">
    <citation type="journal article" date="2015" name="Genome Biol. Evol.">
        <title>Comparative Genomics of a Bacterivorous Green Alga Reveals Evolutionary Causalities and Consequences of Phago-Mixotrophic Mode of Nutrition.</title>
        <authorList>
            <person name="Burns J.A."/>
            <person name="Paasch A."/>
            <person name="Narechania A."/>
            <person name="Kim E."/>
        </authorList>
    </citation>
    <scope>NUCLEOTIDE SEQUENCE [LARGE SCALE GENOMIC DNA]</scope>
    <source>
        <strain evidence="3 4">PLY_AMNH</strain>
    </source>
</reference>
<sequence>MVPSEFGETTNLLYGDTILLNCLENPGYLIGPVVGNEGIFVESLVYSELPPSDLHACKFQILNKQQCVAQKTFAKELASRGLKEDNWVAELQSKLNDMGFGRNSAAAARLKVSEKAAMLEKQVNKSELMRSMGTHVRYGHMVQLRHEASKRFVVLRKENARLETQNIFVALTDVLDEACWFTLRAGYKTQSEGSAVMYGEPLTFTSASFPGSHLHCAKISLSDTVMEDRTYHPYVQEMREVNASREISTFKAFPFKSIIDKSGEEGLLCGGDVVIVSHPSSSTILHVDDGLAKFHPQREPTHLGNMASTMKTLSVLAVSTDMWVIEMDGKDCAGSRVHAGKPFRLRHLTTGLYLKTSDELKPSGKHGIKRGTIISTPSATNVTHLYNEPATLWSISNDHPGSVVEGNSLVYCVNSSNPGAAVMLTCNSASLNGDTKDDGMVTFSKVHRLDNMLAFHRVDPQWANQVYRFMHIYQEMQAAARQLQKGVRRAVFRGQHKSPNRCRVGNWSVAHNLNMRPAKLRWDLAVGNIVAGVKAGHYTSMMSPGVGLSIRTAMKAASCGLTTIFQQIYTNVECCISNIIQDCVRIPSSKDLLSKELLDMEVDASLQQLACEQGILGAALDFNIVLFDEKYIPPQEIFKLPESMLGGDLRRLCMMIQRVVTLLCLHNLPNKMFLLEQRKGYMGFLHRFLAADFGVMETLRELYVENPQYLFKVAVMELGLVTEFALKLKETQFLKFMSALCKHNQLPIPLNQNRIMSLLFDKAAGHSMASFLQAKVVKDRHTGSETIILSGWVWADMVEVDVSSIDSNSLDDVHSLTRTHSLSLTARASQYARVMTLCCQVADEGAALESEQDVTREERAVILHMDIMALLTTLLYGRNRQVADETLRNCDMLAFGYNDLMGTCFNTRLPAAVRAHSIQLMQALYVDQDPYLSSDAVMLTHCWAAADPTLGPSRQVSEGILSQRATFVSLASHVYSQFPEASPEVIDPGFRRLRAHLVVYLKSLKGRINIYEEGTNMLIATVVKLIFLMIKQGIFRFRQEDDRSEQIGSLMSSLVSLLDGRSDILIDDMSKRMHDKHEREQAKSDKEQFNAAAQRHTARKARKFARMSNILKLDDQEVIMNPHVERWHKALKSQGGKYHDLTNRLRLTSMHKQMNSKARYTVDKADVMKLKSVIADVVEYAINMRLNKRIAHCFEQFQEIWWERREAINVPLPSPLTSPLSHDHQSCVKVDLGPSGGESRACSNNNATLPHTPDIIEDEARPFDASELEPEDWEDERAGVPPSAQQELLKPFEHSVIEQLAHDLLNVDIYTQSSDDDGTNDVTATQLLEVLLDTVQYHKLDIKAKGFMLLDRQLSQRSVMIRHMLKAQVLVYPEVISAYKHFRSAMAVVPQLFGRIISTTDSDSASRSQAFSTCSEIFSHIALMCTPGAPLLCAPSAGLAPLFILALWLGRCPAPLPALSRPVRRD</sequence>
<dbReference type="Pfam" id="PF02815">
    <property type="entry name" value="MIR"/>
    <property type="match status" value="1"/>
</dbReference>
<dbReference type="GO" id="GO:0016020">
    <property type="term" value="C:membrane"/>
    <property type="evidence" value="ECO:0007669"/>
    <property type="project" value="InterPro"/>
</dbReference>
<dbReference type="GO" id="GO:0070679">
    <property type="term" value="F:inositol 1,4,5 trisphosphate binding"/>
    <property type="evidence" value="ECO:0007669"/>
    <property type="project" value="InterPro"/>
</dbReference>
<dbReference type="Gene3D" id="2.80.10.50">
    <property type="match status" value="2"/>
</dbReference>
<dbReference type="PRINTS" id="PR00779">
    <property type="entry name" value="INSP3RECEPTR"/>
</dbReference>
<dbReference type="Pfam" id="PF08709">
    <property type="entry name" value="Ins145_P3_rec"/>
    <property type="match status" value="1"/>
</dbReference>